<accession>A0A068V366</accession>
<organism evidence="1 2">
    <name type="scientific">Coffea canephora</name>
    <name type="common">Robusta coffee</name>
    <dbReference type="NCBI Taxonomy" id="49390"/>
    <lineage>
        <taxon>Eukaryota</taxon>
        <taxon>Viridiplantae</taxon>
        <taxon>Streptophyta</taxon>
        <taxon>Embryophyta</taxon>
        <taxon>Tracheophyta</taxon>
        <taxon>Spermatophyta</taxon>
        <taxon>Magnoliopsida</taxon>
        <taxon>eudicotyledons</taxon>
        <taxon>Gunneridae</taxon>
        <taxon>Pentapetalae</taxon>
        <taxon>asterids</taxon>
        <taxon>lamiids</taxon>
        <taxon>Gentianales</taxon>
        <taxon>Rubiaceae</taxon>
        <taxon>Ixoroideae</taxon>
        <taxon>Gardenieae complex</taxon>
        <taxon>Bertiereae - Coffeeae clade</taxon>
        <taxon>Coffeeae</taxon>
        <taxon>Coffea</taxon>
    </lineage>
</organism>
<dbReference type="Gramene" id="CDP15195">
    <property type="protein sequence ID" value="CDP15195"/>
    <property type="gene ID" value="GSCOC_T00042814001"/>
</dbReference>
<keyword evidence="2" id="KW-1185">Reference proteome</keyword>
<protein>
    <submittedName>
        <fullName evidence="1">Uncharacterized protein</fullName>
    </submittedName>
</protein>
<sequence>MWIISSRNREKGRNMQVSTRQLFDFKNQYRLTRRMYQISTNW</sequence>
<gene>
    <name evidence="1" type="ORF">GSCOC_T00042814001</name>
</gene>
<dbReference type="Proteomes" id="UP000295252">
    <property type="component" value="Chromosome IV"/>
</dbReference>
<proteinExistence type="predicted"/>
<name>A0A068V366_COFCA</name>
<evidence type="ECO:0000313" key="2">
    <source>
        <dbReference type="Proteomes" id="UP000295252"/>
    </source>
</evidence>
<dbReference type="AlphaFoldDB" id="A0A068V366"/>
<dbReference type="InParanoid" id="A0A068V366"/>
<evidence type="ECO:0000313" key="1">
    <source>
        <dbReference type="EMBL" id="CDP15195.1"/>
    </source>
</evidence>
<dbReference type="EMBL" id="HG739180">
    <property type="protein sequence ID" value="CDP15195.1"/>
    <property type="molecule type" value="Genomic_DNA"/>
</dbReference>
<reference evidence="2" key="1">
    <citation type="journal article" date="2014" name="Science">
        <title>The coffee genome provides insight into the convergent evolution of caffeine biosynthesis.</title>
        <authorList>
            <person name="Denoeud F."/>
            <person name="Carretero-Paulet L."/>
            <person name="Dereeper A."/>
            <person name="Droc G."/>
            <person name="Guyot R."/>
            <person name="Pietrella M."/>
            <person name="Zheng C."/>
            <person name="Alberti A."/>
            <person name="Anthony F."/>
            <person name="Aprea G."/>
            <person name="Aury J.M."/>
            <person name="Bento P."/>
            <person name="Bernard M."/>
            <person name="Bocs S."/>
            <person name="Campa C."/>
            <person name="Cenci A."/>
            <person name="Combes M.C."/>
            <person name="Crouzillat D."/>
            <person name="Da Silva C."/>
            <person name="Daddiego L."/>
            <person name="De Bellis F."/>
            <person name="Dussert S."/>
            <person name="Garsmeur O."/>
            <person name="Gayraud T."/>
            <person name="Guignon V."/>
            <person name="Jahn K."/>
            <person name="Jamilloux V."/>
            <person name="Joet T."/>
            <person name="Labadie K."/>
            <person name="Lan T."/>
            <person name="Leclercq J."/>
            <person name="Lepelley M."/>
            <person name="Leroy T."/>
            <person name="Li L.T."/>
            <person name="Librado P."/>
            <person name="Lopez L."/>
            <person name="Munoz A."/>
            <person name="Noel B."/>
            <person name="Pallavicini A."/>
            <person name="Perrotta G."/>
            <person name="Poncet V."/>
            <person name="Pot D."/>
            <person name="Priyono X."/>
            <person name="Rigoreau M."/>
            <person name="Rouard M."/>
            <person name="Rozas J."/>
            <person name="Tranchant-Dubreuil C."/>
            <person name="VanBuren R."/>
            <person name="Zhang Q."/>
            <person name="Andrade A.C."/>
            <person name="Argout X."/>
            <person name="Bertrand B."/>
            <person name="de Kochko A."/>
            <person name="Graziosi G."/>
            <person name="Henry R.J."/>
            <person name="Jayarama X."/>
            <person name="Ming R."/>
            <person name="Nagai C."/>
            <person name="Rounsley S."/>
            <person name="Sankoff D."/>
            <person name="Giuliano G."/>
            <person name="Albert V.A."/>
            <person name="Wincker P."/>
            <person name="Lashermes P."/>
        </authorList>
    </citation>
    <scope>NUCLEOTIDE SEQUENCE [LARGE SCALE GENOMIC DNA]</scope>
    <source>
        <strain evidence="2">cv. DH200-94</strain>
    </source>
</reference>